<sequence length="742" mass="83715">METTKLLDSTTSYSSATKQKGSNPGLSSGLNPNTNSKQSTECINNHLFELLKKAHLLNTIEKDNIRRVTACGPGTSLGTGSSPSPNSVTPPVNADGQKSSKQSGSVASSAKRKTSTHDRVLIDILGERSDDTVEVEDVSFDLDSYQMYNNGVSGKERDSSIKIGTQVPSSTTKTVSSSLEQNLIDTRGSKQHVVSVSELASCLRTIVNDKVYADQNSLLFSLNFNVTENFLVVSTNDITENLRHIDPHLDRVLHQTKFSVFEMPECIPICYLEKTIKESDLTYLKPHNSYLKSYVYDVVKDYHTKEFNKSVVSVYKHHIGSYIVMFHCRDRWYFVLHNNVHEFNSNTHPILYEHLGKHVSKFDRNLCYHMVLVDSRIRRLITPSSETNHVVLIRLTEKYTLREFIPPATVQFTPQSATASSFTSFASVASGYNSLGNNGHETVQTADLVHGVFVRDKRVYVSCLDELQVRLEELDITNAKSKRLVNRGYIAKIRVSDLESVNIAYDTQTYKRLMSVVPVGMSIHEVHLRLYQQDKLNYFLQYVTDSSADVVKRINTSMSTMSREILDIYHMTRKKKNSELYNILPQSYRQILYQLHSDYIAQKNKKDLPDTATWRLKTDGKLEDDATIIFEDCKFDKFELDGSSSDSNDDKGSGDNDGKVSISVDNVYTKLKDLDMYTLVELYKDRDELIKNIETSHLTDDIDVQTTSNSGSSHGVGAMTNPIKSCTNTKIQSKLLSMKTPI</sequence>
<evidence type="ECO:0000313" key="3">
    <source>
        <dbReference type="Proteomes" id="UP000594342"/>
    </source>
</evidence>
<feature type="region of interest" description="Disordered" evidence="1">
    <location>
        <begin position="703"/>
        <end position="723"/>
    </location>
</feature>
<dbReference type="Proteomes" id="UP000594342">
    <property type="component" value="Unassembled WGS sequence"/>
</dbReference>
<feature type="compositionally biased region" description="Polar residues" evidence="1">
    <location>
        <begin position="704"/>
        <end position="713"/>
    </location>
</feature>
<feature type="region of interest" description="Disordered" evidence="1">
    <location>
        <begin position="71"/>
        <end position="113"/>
    </location>
</feature>
<gene>
    <name evidence="2" type="ORF">YASMINEVIRUS_763</name>
</gene>
<evidence type="ECO:0000313" key="2">
    <source>
        <dbReference type="EMBL" id="VBB18300.1"/>
    </source>
</evidence>
<feature type="region of interest" description="Disordered" evidence="1">
    <location>
        <begin position="1"/>
        <end position="38"/>
    </location>
</feature>
<feature type="compositionally biased region" description="Low complexity" evidence="1">
    <location>
        <begin position="72"/>
        <end position="109"/>
    </location>
</feature>
<name>A0A5K0U909_9VIRU</name>
<dbReference type="EMBL" id="UPSH01000001">
    <property type="protein sequence ID" value="VBB18300.1"/>
    <property type="molecule type" value="Genomic_DNA"/>
</dbReference>
<accession>A0A5K0U909</accession>
<protein>
    <submittedName>
        <fullName evidence="2">Uncharacterized protein</fullName>
    </submittedName>
</protein>
<comment type="caution">
    <text evidence="2">The sequence shown here is derived from an EMBL/GenBank/DDBJ whole genome shotgun (WGS) entry which is preliminary data.</text>
</comment>
<reference evidence="2 3" key="1">
    <citation type="submission" date="2018-10" db="EMBL/GenBank/DDBJ databases">
        <authorList>
            <consortium name="IHU Genomes"/>
        </authorList>
    </citation>
    <scope>NUCLEOTIDE SEQUENCE [LARGE SCALE GENOMIC DNA]</scope>
    <source>
        <strain evidence="2 3">A1</strain>
    </source>
</reference>
<organism evidence="2 3">
    <name type="scientific">Yasminevirus sp. GU-2018</name>
    <dbReference type="NCBI Taxonomy" id="2420051"/>
    <lineage>
        <taxon>Viruses</taxon>
        <taxon>Varidnaviria</taxon>
        <taxon>Bamfordvirae</taxon>
        <taxon>Nucleocytoviricota</taxon>
        <taxon>Megaviricetes</taxon>
        <taxon>Imitervirales</taxon>
        <taxon>Mimiviridae</taxon>
        <taxon>Klosneuvirinae</taxon>
        <taxon>Yasminevirus</taxon>
        <taxon>Yasminevirus saudimassiliense</taxon>
    </lineage>
</organism>
<proteinExistence type="predicted"/>
<keyword evidence="3" id="KW-1185">Reference proteome</keyword>
<evidence type="ECO:0000256" key="1">
    <source>
        <dbReference type="SAM" id="MobiDB-lite"/>
    </source>
</evidence>